<dbReference type="OrthoDB" id="1937541at2759"/>
<dbReference type="InParanoid" id="A0A200R052"/>
<keyword evidence="1" id="KW-0472">Membrane</keyword>
<keyword evidence="4" id="KW-1185">Reference proteome</keyword>
<dbReference type="Pfam" id="PF24583">
    <property type="entry name" value="DUF7610"/>
    <property type="match status" value="1"/>
</dbReference>
<evidence type="ECO:0000313" key="4">
    <source>
        <dbReference type="Proteomes" id="UP000195402"/>
    </source>
</evidence>
<proteinExistence type="predicted"/>
<dbReference type="AlphaFoldDB" id="A0A200R052"/>
<keyword evidence="1" id="KW-0812">Transmembrane</keyword>
<evidence type="ECO:0000259" key="2">
    <source>
        <dbReference type="Pfam" id="PF24583"/>
    </source>
</evidence>
<organism evidence="3 4">
    <name type="scientific">Macleaya cordata</name>
    <name type="common">Five-seeded plume-poppy</name>
    <name type="synonym">Bocconia cordata</name>
    <dbReference type="NCBI Taxonomy" id="56857"/>
    <lineage>
        <taxon>Eukaryota</taxon>
        <taxon>Viridiplantae</taxon>
        <taxon>Streptophyta</taxon>
        <taxon>Embryophyta</taxon>
        <taxon>Tracheophyta</taxon>
        <taxon>Spermatophyta</taxon>
        <taxon>Magnoliopsida</taxon>
        <taxon>Ranunculales</taxon>
        <taxon>Papaveraceae</taxon>
        <taxon>Papaveroideae</taxon>
        <taxon>Macleaya</taxon>
    </lineage>
</organism>
<name>A0A200R052_MACCD</name>
<feature type="domain" description="DUF7610" evidence="2">
    <location>
        <begin position="8"/>
        <end position="84"/>
    </location>
</feature>
<reference evidence="3 4" key="1">
    <citation type="journal article" date="2017" name="Mol. Plant">
        <title>The Genome of Medicinal Plant Macleaya cordata Provides New Insights into Benzylisoquinoline Alkaloids Metabolism.</title>
        <authorList>
            <person name="Liu X."/>
            <person name="Liu Y."/>
            <person name="Huang P."/>
            <person name="Ma Y."/>
            <person name="Qing Z."/>
            <person name="Tang Q."/>
            <person name="Cao H."/>
            <person name="Cheng P."/>
            <person name="Zheng Y."/>
            <person name="Yuan Z."/>
            <person name="Zhou Y."/>
            <person name="Liu J."/>
            <person name="Tang Z."/>
            <person name="Zhuo Y."/>
            <person name="Zhang Y."/>
            <person name="Yu L."/>
            <person name="Huang J."/>
            <person name="Yang P."/>
            <person name="Peng Q."/>
            <person name="Zhang J."/>
            <person name="Jiang W."/>
            <person name="Zhang Z."/>
            <person name="Lin K."/>
            <person name="Ro D.K."/>
            <person name="Chen X."/>
            <person name="Xiong X."/>
            <person name="Shang Y."/>
            <person name="Huang S."/>
            <person name="Zeng J."/>
        </authorList>
    </citation>
    <scope>NUCLEOTIDE SEQUENCE [LARGE SCALE GENOMIC DNA]</scope>
    <source>
        <strain evidence="4">cv. BLH2017</strain>
        <tissue evidence="3">Root</tissue>
    </source>
</reference>
<evidence type="ECO:0000313" key="3">
    <source>
        <dbReference type="EMBL" id="OVA16117.1"/>
    </source>
</evidence>
<comment type="caution">
    <text evidence="3">The sequence shown here is derived from an EMBL/GenBank/DDBJ whole genome shotgun (WGS) entry which is preliminary data.</text>
</comment>
<protein>
    <recommendedName>
        <fullName evidence="2">DUF7610 domain-containing protein</fullName>
    </recommendedName>
</protein>
<evidence type="ECO:0000256" key="1">
    <source>
        <dbReference type="SAM" id="Phobius"/>
    </source>
</evidence>
<accession>A0A200R052</accession>
<feature type="transmembrane region" description="Helical" evidence="1">
    <location>
        <begin position="183"/>
        <end position="208"/>
    </location>
</feature>
<sequence>MRKAYVVLQKKLKELEAELNVVLSLPAETPCHELLSEGIDRRLLFLRNLLSAEIESHPYSKPQHLHHIDLRLTRLETIFRDWDTIKTTATSSSPTSQIDDNASMCSCTKTTSYLDEEDQFFGSSDIGSPVYEDEPEIISEEQVQVEEKMVPPTPQPLVFNEAQGEKKGDERRRVWICKSASRLVIFALVICLGALMATSFSEFPFYYYKEKKMEGFFLTPT</sequence>
<dbReference type="EMBL" id="MVGT01000658">
    <property type="protein sequence ID" value="OVA16117.1"/>
    <property type="molecule type" value="Genomic_DNA"/>
</dbReference>
<dbReference type="InterPro" id="IPR056029">
    <property type="entry name" value="DUF7610"/>
</dbReference>
<dbReference type="Proteomes" id="UP000195402">
    <property type="component" value="Unassembled WGS sequence"/>
</dbReference>
<gene>
    <name evidence="3" type="ORF">BVC80_8145g2</name>
</gene>
<keyword evidence="1" id="KW-1133">Transmembrane helix</keyword>